<accession>A0A917L5L3</accession>
<dbReference type="GO" id="GO:0005524">
    <property type="term" value="F:ATP binding"/>
    <property type="evidence" value="ECO:0007669"/>
    <property type="project" value="UniProtKB-KW"/>
</dbReference>
<dbReference type="Proteomes" id="UP000661507">
    <property type="component" value="Unassembled WGS sequence"/>
</dbReference>
<gene>
    <name evidence="9" type="ORF">GCM10011320_58810</name>
</gene>
<keyword evidence="10" id="KW-1185">Reference proteome</keyword>
<dbReference type="GO" id="GO:0005886">
    <property type="term" value="C:plasma membrane"/>
    <property type="evidence" value="ECO:0007669"/>
    <property type="project" value="UniProtKB-SubCell"/>
</dbReference>
<reference evidence="9" key="2">
    <citation type="submission" date="2020-09" db="EMBL/GenBank/DDBJ databases">
        <authorList>
            <person name="Sun Q."/>
            <person name="Zhou Y."/>
        </authorList>
    </citation>
    <scope>NUCLEOTIDE SEQUENCE</scope>
    <source>
        <strain evidence="9">CGMCC 1.3617</strain>
    </source>
</reference>
<dbReference type="InterPro" id="IPR050388">
    <property type="entry name" value="ABC_Ni/Peptide_Import"/>
</dbReference>
<dbReference type="GO" id="GO:0016887">
    <property type="term" value="F:ATP hydrolysis activity"/>
    <property type="evidence" value="ECO:0007669"/>
    <property type="project" value="InterPro"/>
</dbReference>
<reference evidence="9" key="1">
    <citation type="journal article" date="2014" name="Int. J. Syst. Evol. Microbiol.">
        <title>Complete genome sequence of Corynebacterium casei LMG S-19264T (=DSM 44701T), isolated from a smear-ripened cheese.</title>
        <authorList>
            <consortium name="US DOE Joint Genome Institute (JGI-PGF)"/>
            <person name="Walter F."/>
            <person name="Albersmeier A."/>
            <person name="Kalinowski J."/>
            <person name="Ruckert C."/>
        </authorList>
    </citation>
    <scope>NUCLEOTIDE SEQUENCE</scope>
    <source>
        <strain evidence="9">CGMCC 1.3617</strain>
    </source>
</reference>
<dbReference type="InterPro" id="IPR003439">
    <property type="entry name" value="ABC_transporter-like_ATP-bd"/>
</dbReference>
<evidence type="ECO:0000256" key="1">
    <source>
        <dbReference type="ARBA" id="ARBA00004417"/>
    </source>
</evidence>
<dbReference type="RefSeq" id="WP_188973617.1">
    <property type="nucleotide sequence ID" value="NZ_BMKW01000027.1"/>
</dbReference>
<feature type="domain" description="ABC transporter" evidence="8">
    <location>
        <begin position="9"/>
        <end position="264"/>
    </location>
</feature>
<dbReference type="InterPro" id="IPR003593">
    <property type="entry name" value="AAA+_ATPase"/>
</dbReference>
<keyword evidence="7" id="KW-0472">Membrane</keyword>
<evidence type="ECO:0000256" key="2">
    <source>
        <dbReference type="ARBA" id="ARBA00005417"/>
    </source>
</evidence>
<dbReference type="Pfam" id="PF08352">
    <property type="entry name" value="oligo_HPY"/>
    <property type="match status" value="1"/>
</dbReference>
<dbReference type="PANTHER" id="PTHR43297">
    <property type="entry name" value="OLIGOPEPTIDE TRANSPORT ATP-BINDING PROTEIN APPD"/>
    <property type="match status" value="1"/>
</dbReference>
<dbReference type="SUPFAM" id="SSF52540">
    <property type="entry name" value="P-loop containing nucleoside triphosphate hydrolases"/>
    <property type="match status" value="1"/>
</dbReference>
<dbReference type="GO" id="GO:0055085">
    <property type="term" value="P:transmembrane transport"/>
    <property type="evidence" value="ECO:0007669"/>
    <property type="project" value="UniProtKB-ARBA"/>
</dbReference>
<keyword evidence="6 9" id="KW-0067">ATP-binding</keyword>
<protein>
    <submittedName>
        <fullName evidence="9">Dipeptide/oligopeptide/nickel ABC transporter ATP-binding protein</fullName>
    </submittedName>
</protein>
<dbReference type="SMART" id="SM00382">
    <property type="entry name" value="AAA"/>
    <property type="match status" value="1"/>
</dbReference>
<dbReference type="GO" id="GO:0015833">
    <property type="term" value="P:peptide transport"/>
    <property type="evidence" value="ECO:0007669"/>
    <property type="project" value="InterPro"/>
</dbReference>
<dbReference type="PROSITE" id="PS50893">
    <property type="entry name" value="ABC_TRANSPORTER_2"/>
    <property type="match status" value="1"/>
</dbReference>
<comment type="caution">
    <text evidence="9">The sequence shown here is derived from an EMBL/GenBank/DDBJ whole genome shotgun (WGS) entry which is preliminary data.</text>
</comment>
<dbReference type="EMBL" id="BMKW01000027">
    <property type="protein sequence ID" value="GGJ43546.1"/>
    <property type="molecule type" value="Genomic_DNA"/>
</dbReference>
<dbReference type="Gene3D" id="3.40.50.300">
    <property type="entry name" value="P-loop containing nucleotide triphosphate hydrolases"/>
    <property type="match status" value="1"/>
</dbReference>
<evidence type="ECO:0000256" key="4">
    <source>
        <dbReference type="ARBA" id="ARBA00022475"/>
    </source>
</evidence>
<dbReference type="InterPro" id="IPR013563">
    <property type="entry name" value="Oligopep_ABC_C"/>
</dbReference>
<dbReference type="FunFam" id="3.40.50.300:FF:000016">
    <property type="entry name" value="Oligopeptide ABC transporter ATP-binding component"/>
    <property type="match status" value="1"/>
</dbReference>
<organism evidence="9 10">
    <name type="scientific">Neoroseomonas lacus</name>
    <dbReference type="NCBI Taxonomy" id="287609"/>
    <lineage>
        <taxon>Bacteria</taxon>
        <taxon>Pseudomonadati</taxon>
        <taxon>Pseudomonadota</taxon>
        <taxon>Alphaproteobacteria</taxon>
        <taxon>Acetobacterales</taxon>
        <taxon>Acetobacteraceae</taxon>
        <taxon>Neoroseomonas</taxon>
    </lineage>
</organism>
<evidence type="ECO:0000313" key="10">
    <source>
        <dbReference type="Proteomes" id="UP000661507"/>
    </source>
</evidence>
<dbReference type="InterPro" id="IPR027417">
    <property type="entry name" value="P-loop_NTPase"/>
</dbReference>
<evidence type="ECO:0000256" key="3">
    <source>
        <dbReference type="ARBA" id="ARBA00022448"/>
    </source>
</evidence>
<sequence>MVERVALAIRDLAVQFESEQGVVRALDGVSFDLHAGRTLGIVGESGCGKSVTARSILRLVDRPGRITAGRMLLDPGAEGEVDLAALDPESRRMRGVRGGRIGLIFQEPMTALSVHYTIGNQIIEAVRQHADCSAAEARNRAVDLLRDVGIPRPETRLRAYPFELSGGLRQRVGIAMALAGDPDIVIADEPTTALDVTTQAQILDLLRRLQAEKQIALMLITHDMGVIAEMADEVAVMYLGRIVEFAPVADVFSAPRHPYARALLRAVPSILAAPRQRLSTIGGAVPHPGSRPSGCPFHPRCAEIIGDICRQQIPAPVEPGRAGASCFLTEPGRERAA</sequence>
<dbReference type="AlphaFoldDB" id="A0A917L5L3"/>
<name>A0A917L5L3_9PROT</name>
<evidence type="ECO:0000259" key="8">
    <source>
        <dbReference type="PROSITE" id="PS50893"/>
    </source>
</evidence>
<comment type="subcellular location">
    <subcellularLocation>
        <location evidence="1">Cell inner membrane</location>
        <topology evidence="1">Peripheral membrane protein</topology>
    </subcellularLocation>
</comment>
<evidence type="ECO:0000256" key="6">
    <source>
        <dbReference type="ARBA" id="ARBA00022840"/>
    </source>
</evidence>
<keyword evidence="3" id="KW-0813">Transport</keyword>
<proteinExistence type="inferred from homology"/>
<evidence type="ECO:0000256" key="5">
    <source>
        <dbReference type="ARBA" id="ARBA00022741"/>
    </source>
</evidence>
<evidence type="ECO:0000313" key="9">
    <source>
        <dbReference type="EMBL" id="GGJ43546.1"/>
    </source>
</evidence>
<keyword evidence="5" id="KW-0547">Nucleotide-binding</keyword>
<dbReference type="Pfam" id="PF00005">
    <property type="entry name" value="ABC_tran"/>
    <property type="match status" value="1"/>
</dbReference>
<keyword evidence="4" id="KW-1003">Cell membrane</keyword>
<dbReference type="CDD" id="cd03257">
    <property type="entry name" value="ABC_NikE_OppD_transporters"/>
    <property type="match status" value="1"/>
</dbReference>
<dbReference type="PANTHER" id="PTHR43297:SF2">
    <property type="entry name" value="DIPEPTIDE TRANSPORT ATP-BINDING PROTEIN DPPD"/>
    <property type="match status" value="1"/>
</dbReference>
<evidence type="ECO:0000256" key="7">
    <source>
        <dbReference type="ARBA" id="ARBA00023136"/>
    </source>
</evidence>
<comment type="similarity">
    <text evidence="2">Belongs to the ABC transporter superfamily.</text>
</comment>
<dbReference type="NCBIfam" id="TIGR01727">
    <property type="entry name" value="oligo_HPY"/>
    <property type="match status" value="1"/>
</dbReference>